<sequence>MKKKIISSFLVTLMITGSSSFSAFATMANGTVLIGNKSFELAYANDPANSTEITNKIIEGGAIYVKDFSGNWIDNTTGEIVDASVIPGEDEELSKGDKFYIEGVTHPKSTIIDFKLADVNGDGVKENIVVAGYHDPDTYDNYLNLVIQDPCNKKVLKNIKIKGDGLRIESSELCLSDFNNDKILDIMLREGYEGNHNPSPAEIFSFKDNELSVLLNVQDAPVTLNNEDFTFTHVNKNSIMYLGIYNKASGENFCIKNYDQSEYSEGYEAGKVYLGDYHISLNDKNPQTIRVSTIIRSEAGAMVGIGSIECTYGFNNENNEWNILDMKVNDNESY</sequence>
<dbReference type="RefSeq" id="WP_071614226.1">
    <property type="nucleotide sequence ID" value="NZ_CP015756.1"/>
</dbReference>
<keyword evidence="3" id="KW-1185">Reference proteome</keyword>
<dbReference type="InterPro" id="IPR028994">
    <property type="entry name" value="Integrin_alpha_N"/>
</dbReference>
<feature type="signal peptide" evidence="1">
    <location>
        <begin position="1"/>
        <end position="25"/>
    </location>
</feature>
<proteinExistence type="predicted"/>
<dbReference type="Proteomes" id="UP000182569">
    <property type="component" value="Chromosome"/>
</dbReference>
<name>A0A1J0GKS6_9CLOT</name>
<dbReference type="AlphaFoldDB" id="A0A1J0GKS6"/>
<gene>
    <name evidence="2" type="ORF">A7L45_18620</name>
</gene>
<evidence type="ECO:0000256" key="1">
    <source>
        <dbReference type="SAM" id="SignalP"/>
    </source>
</evidence>
<protein>
    <recommendedName>
        <fullName evidence="4">VCBS repeat-containing protein</fullName>
    </recommendedName>
</protein>
<dbReference type="OrthoDB" id="1653343at2"/>
<keyword evidence="1" id="KW-0732">Signal</keyword>
<feature type="chain" id="PRO_5009611944" description="VCBS repeat-containing protein" evidence="1">
    <location>
        <begin position="26"/>
        <end position="334"/>
    </location>
</feature>
<evidence type="ECO:0000313" key="2">
    <source>
        <dbReference type="EMBL" id="APC41933.1"/>
    </source>
</evidence>
<dbReference type="KEGG" id="ceu:A7L45_18620"/>
<evidence type="ECO:0000313" key="3">
    <source>
        <dbReference type="Proteomes" id="UP000182569"/>
    </source>
</evidence>
<accession>A0A1J0GKS6</accession>
<organism evidence="2 3">
    <name type="scientific">Clostridium estertheticum subsp. estertheticum</name>
    <dbReference type="NCBI Taxonomy" id="1552"/>
    <lineage>
        <taxon>Bacteria</taxon>
        <taxon>Bacillati</taxon>
        <taxon>Bacillota</taxon>
        <taxon>Clostridia</taxon>
        <taxon>Eubacteriales</taxon>
        <taxon>Clostridiaceae</taxon>
        <taxon>Clostridium</taxon>
    </lineage>
</organism>
<reference evidence="3" key="1">
    <citation type="journal article" date="2016" name="Front. Microbiol.">
        <title>Complete Genome Sequence of Clostridium estertheticum DSM 8809, a Microbe Identified in Spoiled Vacuum Packed Beef.</title>
        <authorList>
            <person name="Yu Z."/>
            <person name="Gunn L."/>
            <person name="Brennan E."/>
            <person name="Reid R."/>
            <person name="Wall P.G."/>
            <person name="Gaora O.P."/>
            <person name="Hurley D."/>
            <person name="Bolton D."/>
            <person name="Fanning S."/>
        </authorList>
    </citation>
    <scope>NUCLEOTIDE SEQUENCE [LARGE SCALE GENOMIC DNA]</scope>
    <source>
        <strain evidence="3">DSM 8809</strain>
    </source>
</reference>
<dbReference type="SUPFAM" id="SSF69318">
    <property type="entry name" value="Integrin alpha N-terminal domain"/>
    <property type="match status" value="1"/>
</dbReference>
<dbReference type="EMBL" id="CP015756">
    <property type="protein sequence ID" value="APC41933.1"/>
    <property type="molecule type" value="Genomic_DNA"/>
</dbReference>
<evidence type="ECO:0008006" key="4">
    <source>
        <dbReference type="Google" id="ProtNLM"/>
    </source>
</evidence>